<dbReference type="AlphaFoldDB" id="A0AA39ZU38"/>
<dbReference type="RefSeq" id="XP_060290615.1">
    <property type="nucleotide sequence ID" value="XM_060440634.1"/>
</dbReference>
<feature type="region of interest" description="Disordered" evidence="1">
    <location>
        <begin position="535"/>
        <end position="584"/>
    </location>
</feature>
<evidence type="ECO:0000313" key="2">
    <source>
        <dbReference type="EMBL" id="KAK0703756.1"/>
    </source>
</evidence>
<dbReference type="InterPro" id="IPR013933">
    <property type="entry name" value="CRC_Rsc7/Swp82"/>
</dbReference>
<feature type="region of interest" description="Disordered" evidence="1">
    <location>
        <begin position="148"/>
        <end position="278"/>
    </location>
</feature>
<feature type="compositionally biased region" description="Low complexity" evidence="1">
    <location>
        <begin position="705"/>
        <end position="714"/>
    </location>
</feature>
<keyword evidence="3" id="KW-1185">Reference proteome</keyword>
<reference evidence="2" key="1">
    <citation type="submission" date="2023-06" db="EMBL/GenBank/DDBJ databases">
        <title>Genome-scale phylogeny and comparative genomics of the fungal order Sordariales.</title>
        <authorList>
            <consortium name="Lawrence Berkeley National Laboratory"/>
            <person name="Hensen N."/>
            <person name="Bonometti L."/>
            <person name="Westerberg I."/>
            <person name="Brannstrom I.O."/>
            <person name="Guillou S."/>
            <person name="Cros-Aarteil S."/>
            <person name="Calhoun S."/>
            <person name="Haridas S."/>
            <person name="Kuo A."/>
            <person name="Mondo S."/>
            <person name="Pangilinan J."/>
            <person name="Riley R."/>
            <person name="LaButti K."/>
            <person name="Andreopoulos B."/>
            <person name="Lipzen A."/>
            <person name="Chen C."/>
            <person name="Yanf M."/>
            <person name="Daum C."/>
            <person name="Ng V."/>
            <person name="Clum A."/>
            <person name="Steindorff A."/>
            <person name="Ohm R."/>
            <person name="Martin F."/>
            <person name="Silar P."/>
            <person name="Natvig D."/>
            <person name="Lalanne C."/>
            <person name="Gautier V."/>
            <person name="Ament-velasquez S.L."/>
            <person name="Kruys A."/>
            <person name="Hutchinson M.I."/>
            <person name="Powell A.J."/>
            <person name="Barry K."/>
            <person name="Miller A.N."/>
            <person name="Grigoriev I.V."/>
            <person name="Debuchy R."/>
            <person name="Gladieux P."/>
            <person name="Thoren M.H."/>
            <person name="Johannesson H."/>
        </authorList>
    </citation>
    <scope>NUCLEOTIDE SEQUENCE</scope>
    <source>
        <strain evidence="2">SMH2392-1A</strain>
    </source>
</reference>
<sequence length="750" mass="81571">MYSAQPNGADSATINPAALNTALLLSVSPTLGPPVASSRCRNIATFAAAGCNSSTSHSGQPLLVKASISISVWVFDLVFFFWHRAARIVALGTFTQPTLASPPVARRPPDRSTAPICTDEEAFVSLLTPRHGRPIFPSPIRNADAQFRSDLIKPPPSRGVKRSHSPDNYQDSGAPGSAGDDGGDKPRKRGRPMKSRQSGSVAEAASQAPLPPVAQSSIPPQTPQSQNAPLPAQTPAYAPPQASPPKTTPTKSTLKALPTVRDHTTDQLGPGGDEYIPRETDEAGEKKVLPNGQLTGNRQYRCRTFLVPQRGDKLFMLATECARVLGYRDSYLLFNKNRSLFKIIANQVEKDDLVSQEILPFSYRSRQIAIVTARSMFRQFGSRVIEGGRRVRDDYWENKARKQGFTEADPAGEKRPGASKAREDRDAVANQNSTSLLGGPHGEIVYSTNPGQFGGAPQPQLVQPDYNDTRSRDYSGILKTGPRQEITGPPYQDRTQPAPISELHAQAHHAAEFNRSVNQQREIRNDYMHALWRRPHEQPPSTTMSQPVSATDATAPPSRPSPSPHATTTGMQQPGIVPNQSPMMMTAAPYSQPIHAQNSVNQGTMRGMVQAQPQNNSRPTNPSSATSGSMPQTSQNYNYPQQNQMWPSTPQTPQHGYSAYTAQSQQSPHQQQSPAPQLRHSAGGSQVQPGNMSYSGMPGMGQGYGAQAQGMYPAEQTPRQYMQQSAPAPAVTQAWPQQQTPAQWWANQPQ</sequence>
<feature type="region of interest" description="Disordered" evidence="1">
    <location>
        <begin position="402"/>
        <end position="441"/>
    </location>
</feature>
<dbReference type="Pfam" id="PF08624">
    <property type="entry name" value="CRC_subunit"/>
    <property type="match status" value="1"/>
</dbReference>
<comment type="caution">
    <text evidence="2">The sequence shown here is derived from an EMBL/GenBank/DDBJ whole genome shotgun (WGS) entry which is preliminary data.</text>
</comment>
<evidence type="ECO:0000256" key="1">
    <source>
        <dbReference type="SAM" id="MobiDB-lite"/>
    </source>
</evidence>
<evidence type="ECO:0000313" key="3">
    <source>
        <dbReference type="Proteomes" id="UP001172101"/>
    </source>
</evidence>
<feature type="compositionally biased region" description="Pro residues" evidence="1">
    <location>
        <begin position="237"/>
        <end position="247"/>
    </location>
</feature>
<feature type="compositionally biased region" description="Low complexity" evidence="1">
    <location>
        <begin position="215"/>
        <end position="236"/>
    </location>
</feature>
<dbReference type="GeneID" id="85323904"/>
<gene>
    <name evidence="2" type="ORF">B0T26DRAFT_681394</name>
</gene>
<organism evidence="2 3">
    <name type="scientific">Lasiosphaeria miniovina</name>
    <dbReference type="NCBI Taxonomy" id="1954250"/>
    <lineage>
        <taxon>Eukaryota</taxon>
        <taxon>Fungi</taxon>
        <taxon>Dikarya</taxon>
        <taxon>Ascomycota</taxon>
        <taxon>Pezizomycotina</taxon>
        <taxon>Sordariomycetes</taxon>
        <taxon>Sordariomycetidae</taxon>
        <taxon>Sordariales</taxon>
        <taxon>Lasiosphaeriaceae</taxon>
        <taxon>Lasiosphaeria</taxon>
    </lineage>
</organism>
<feature type="compositionally biased region" description="Polar residues" evidence="1">
    <location>
        <begin position="539"/>
        <end position="548"/>
    </location>
</feature>
<feature type="compositionally biased region" description="Basic and acidic residues" evidence="1">
    <location>
        <begin position="411"/>
        <end position="427"/>
    </location>
</feature>
<feature type="compositionally biased region" description="Low complexity" evidence="1">
    <location>
        <begin position="248"/>
        <end position="259"/>
    </location>
</feature>
<feature type="compositionally biased region" description="Polar residues" evidence="1">
    <location>
        <begin position="611"/>
        <end position="655"/>
    </location>
</feature>
<feature type="compositionally biased region" description="Low complexity" evidence="1">
    <location>
        <begin position="662"/>
        <end position="677"/>
    </location>
</feature>
<accession>A0AA39ZU38</accession>
<protein>
    <submittedName>
        <fullName evidence="2">Chromatin remodelling complex Rsc7/Swp82 subunit-domain-containing protein</fullName>
    </submittedName>
</protein>
<dbReference type="EMBL" id="JAUIRO010000008">
    <property type="protein sequence ID" value="KAK0703756.1"/>
    <property type="molecule type" value="Genomic_DNA"/>
</dbReference>
<name>A0AA39ZU38_9PEZI</name>
<feature type="compositionally biased region" description="Low complexity" evidence="1">
    <location>
        <begin position="726"/>
        <end position="750"/>
    </location>
</feature>
<proteinExistence type="predicted"/>
<feature type="compositionally biased region" description="Polar residues" evidence="1">
    <location>
        <begin position="683"/>
        <end position="692"/>
    </location>
</feature>
<feature type="region of interest" description="Disordered" evidence="1">
    <location>
        <begin position="611"/>
        <end position="750"/>
    </location>
</feature>
<dbReference type="Proteomes" id="UP001172101">
    <property type="component" value="Unassembled WGS sequence"/>
</dbReference>